<evidence type="ECO:0000256" key="1">
    <source>
        <dbReference type="SAM" id="MobiDB-lite"/>
    </source>
</evidence>
<feature type="compositionally biased region" description="Polar residues" evidence="1">
    <location>
        <begin position="63"/>
        <end position="91"/>
    </location>
</feature>
<feature type="domain" description="CRAL-TRIO" evidence="2">
    <location>
        <begin position="260"/>
        <end position="372"/>
    </location>
</feature>
<comment type="caution">
    <text evidence="3">The sequence shown here is derived from an EMBL/GenBank/DDBJ whole genome shotgun (WGS) entry which is preliminary data.</text>
</comment>
<feature type="compositionally biased region" description="Low complexity" evidence="1">
    <location>
        <begin position="43"/>
        <end position="57"/>
    </location>
</feature>
<accession>A0AAW1TE52</accession>
<evidence type="ECO:0000259" key="2">
    <source>
        <dbReference type="Pfam" id="PF13716"/>
    </source>
</evidence>
<dbReference type="AlphaFoldDB" id="A0AAW1TE52"/>
<evidence type="ECO:0000313" key="3">
    <source>
        <dbReference type="EMBL" id="KAK9867195.1"/>
    </source>
</evidence>
<dbReference type="InterPro" id="IPR001251">
    <property type="entry name" value="CRAL-TRIO_dom"/>
</dbReference>
<dbReference type="CDD" id="cd00170">
    <property type="entry name" value="SEC14"/>
    <property type="match status" value="1"/>
</dbReference>
<dbReference type="EMBL" id="JALJOV010000103">
    <property type="protein sequence ID" value="KAK9867195.1"/>
    <property type="molecule type" value="Genomic_DNA"/>
</dbReference>
<feature type="region of interest" description="Disordered" evidence="1">
    <location>
        <begin position="1"/>
        <end position="179"/>
    </location>
</feature>
<keyword evidence="4" id="KW-1185">Reference proteome</keyword>
<reference evidence="3 4" key="1">
    <citation type="journal article" date="2024" name="Nat. Commun.">
        <title>Phylogenomics reveals the evolutionary origins of lichenization in chlorophyte algae.</title>
        <authorList>
            <person name="Puginier C."/>
            <person name="Libourel C."/>
            <person name="Otte J."/>
            <person name="Skaloud P."/>
            <person name="Haon M."/>
            <person name="Grisel S."/>
            <person name="Petersen M."/>
            <person name="Berrin J.G."/>
            <person name="Delaux P.M."/>
            <person name="Dal Grande F."/>
            <person name="Keller J."/>
        </authorList>
    </citation>
    <scope>NUCLEOTIDE SEQUENCE [LARGE SCALE GENOMIC DNA]</scope>
    <source>
        <strain evidence="3 4">SAG 2523</strain>
    </source>
</reference>
<feature type="compositionally biased region" description="Low complexity" evidence="1">
    <location>
        <begin position="170"/>
        <end position="179"/>
    </location>
</feature>
<sequence>MASPPANGYADQESQPTGTSEPGVGQALSQIQHIIKDSAGQRSSPSSRPHSSGYSSPKEAASPLQNFSPAEPARSSQHGYAQSYSDRSTTGVEDGMSEISISEATPDAGNTKPSQSGLKPRLSERHSLQPPPSPFAMDGEPLGSEEPKANGMQSHQVEGPAGSRLGMREGAPAGKPAVPAGRDISAAAAANGMDDAEEIDVGGADQAKTAAVDVQARPFSPPPGTAAPVPTFSPQDPPADFYEPPEFKGLLFYDGVDSLGRPVVVVDFDAVAPSTTRAAVMQYILQRLEPIVSQGPYVLVMLTTGKTGTSYLKGAWLIAAYRSLSRPFRKNVKYILLVKPSNGIRALLIMFRPFVSKKAHNKLKRVDTLAGIAAVTNNEVQLQHLGPRFASSAGEYIAQGIKSRPGSGYGSHPAFDMPPDASGAQKSGPAAS</sequence>
<proteinExistence type="predicted"/>
<dbReference type="Gene3D" id="3.40.525.10">
    <property type="entry name" value="CRAL-TRIO lipid binding domain"/>
    <property type="match status" value="1"/>
</dbReference>
<dbReference type="Pfam" id="PF13716">
    <property type="entry name" value="CRAL_TRIO_2"/>
    <property type="match status" value="1"/>
</dbReference>
<dbReference type="Proteomes" id="UP001485043">
    <property type="component" value="Unassembled WGS sequence"/>
</dbReference>
<name>A0AAW1TE52_9CHLO</name>
<dbReference type="SUPFAM" id="SSF52087">
    <property type="entry name" value="CRAL/TRIO domain"/>
    <property type="match status" value="1"/>
</dbReference>
<evidence type="ECO:0000313" key="4">
    <source>
        <dbReference type="Proteomes" id="UP001485043"/>
    </source>
</evidence>
<dbReference type="InterPro" id="IPR036865">
    <property type="entry name" value="CRAL-TRIO_dom_sf"/>
</dbReference>
<gene>
    <name evidence="3" type="ORF">WJX84_010742</name>
</gene>
<feature type="region of interest" description="Disordered" evidence="1">
    <location>
        <begin position="404"/>
        <end position="432"/>
    </location>
</feature>
<organism evidence="3 4">
    <name type="scientific">Apatococcus fuscideae</name>
    <dbReference type="NCBI Taxonomy" id="2026836"/>
    <lineage>
        <taxon>Eukaryota</taxon>
        <taxon>Viridiplantae</taxon>
        <taxon>Chlorophyta</taxon>
        <taxon>core chlorophytes</taxon>
        <taxon>Trebouxiophyceae</taxon>
        <taxon>Chlorellales</taxon>
        <taxon>Chlorellaceae</taxon>
        <taxon>Apatococcus</taxon>
    </lineage>
</organism>
<protein>
    <recommendedName>
        <fullName evidence="2">CRAL-TRIO domain-containing protein</fullName>
    </recommendedName>
</protein>